<reference evidence="4" key="3">
    <citation type="submission" date="2025-04" db="UniProtKB">
        <authorList>
            <consortium name="RefSeq"/>
        </authorList>
    </citation>
    <scope>IDENTIFICATION</scope>
    <source>
        <strain evidence="4">CBS 304.34</strain>
    </source>
</reference>
<feature type="compositionally biased region" description="Basic and acidic residues" evidence="1">
    <location>
        <begin position="364"/>
        <end position="398"/>
    </location>
</feature>
<gene>
    <name evidence="2 4" type="ORF">BDZ99DRAFT_502240</name>
</gene>
<feature type="region of interest" description="Disordered" evidence="1">
    <location>
        <begin position="1"/>
        <end position="39"/>
    </location>
</feature>
<dbReference type="RefSeq" id="XP_033571741.1">
    <property type="nucleotide sequence ID" value="XM_033723878.1"/>
</dbReference>
<dbReference type="Proteomes" id="UP000504636">
    <property type="component" value="Unplaced"/>
</dbReference>
<reference evidence="4" key="2">
    <citation type="submission" date="2020-04" db="EMBL/GenBank/DDBJ databases">
        <authorList>
            <consortium name="NCBI Genome Project"/>
        </authorList>
    </citation>
    <scope>NUCLEOTIDE SEQUENCE</scope>
    <source>
        <strain evidence="4">CBS 304.34</strain>
    </source>
</reference>
<feature type="compositionally biased region" description="Low complexity" evidence="1">
    <location>
        <begin position="255"/>
        <end position="272"/>
    </location>
</feature>
<organism evidence="2">
    <name type="scientific">Mytilinidion resinicola</name>
    <dbReference type="NCBI Taxonomy" id="574789"/>
    <lineage>
        <taxon>Eukaryota</taxon>
        <taxon>Fungi</taxon>
        <taxon>Dikarya</taxon>
        <taxon>Ascomycota</taxon>
        <taxon>Pezizomycotina</taxon>
        <taxon>Dothideomycetes</taxon>
        <taxon>Pleosporomycetidae</taxon>
        <taxon>Mytilinidiales</taxon>
        <taxon>Mytilinidiaceae</taxon>
        <taxon>Mytilinidion</taxon>
    </lineage>
</organism>
<proteinExistence type="predicted"/>
<dbReference type="OrthoDB" id="4204700at2759"/>
<accession>A0A6A6YAC9</accession>
<sequence length="398" mass="43815">MVLQDATGPPNNGSLSDDPFPSDGGDPYSTASSSASSVDFSNLPRPVPIIGGLVGYSNRRIQANTKQALREAEKVMKRPMTYEEATALSYIWAKKSSIASYGAALGAGGALYQAYRTRTAFRYPFWTPNPEKFNPNEFFFVKGTLARRLFHTTRVIPYFILGRIVGSFFGESWGTFYAITQTKTDAALKEFHEAMVQRASQVRGPPRQSAPGQSSPDGSAWPKQPSRPTHIPTPAQKNTTNDDDMSPTAGNDAWSNSFDSSSDLSDTSAGQSPTPDTAYGKEAYNRPTRAPERSTARDETSPSSSGMFPGETEQEKASTGSSWERIRRSSASQASSPPQKSRPLQETQREGSTLGDSFSFSSTDEERQLAKAEAQREFDARVERERKGDDFEDRKKRW</sequence>
<protein>
    <submittedName>
        <fullName evidence="2 4">Uncharacterized protein</fullName>
    </submittedName>
</protein>
<name>A0A6A6YAC9_9PEZI</name>
<reference evidence="2 4" key="1">
    <citation type="journal article" date="2020" name="Stud. Mycol.">
        <title>101 Dothideomycetes genomes: a test case for predicting lifestyles and emergence of pathogens.</title>
        <authorList>
            <person name="Haridas S."/>
            <person name="Albert R."/>
            <person name="Binder M."/>
            <person name="Bloem J."/>
            <person name="Labutti K."/>
            <person name="Salamov A."/>
            <person name="Andreopoulos B."/>
            <person name="Baker S."/>
            <person name="Barry K."/>
            <person name="Bills G."/>
            <person name="Bluhm B."/>
            <person name="Cannon C."/>
            <person name="Castanera R."/>
            <person name="Culley D."/>
            <person name="Daum C."/>
            <person name="Ezra D."/>
            <person name="Gonzalez J."/>
            <person name="Henrissat B."/>
            <person name="Kuo A."/>
            <person name="Liang C."/>
            <person name="Lipzen A."/>
            <person name="Lutzoni F."/>
            <person name="Magnuson J."/>
            <person name="Mondo S."/>
            <person name="Nolan M."/>
            <person name="Ohm R."/>
            <person name="Pangilinan J."/>
            <person name="Park H.-J."/>
            <person name="Ramirez L."/>
            <person name="Alfaro M."/>
            <person name="Sun H."/>
            <person name="Tritt A."/>
            <person name="Yoshinaga Y."/>
            <person name="Zwiers L.-H."/>
            <person name="Turgeon B."/>
            <person name="Goodwin S."/>
            <person name="Spatafora J."/>
            <person name="Crous P."/>
            <person name="Grigoriev I."/>
        </authorList>
    </citation>
    <scope>NUCLEOTIDE SEQUENCE</scope>
    <source>
        <strain evidence="2 4">CBS 304.34</strain>
    </source>
</reference>
<feature type="compositionally biased region" description="Low complexity" evidence="1">
    <location>
        <begin position="13"/>
        <end position="37"/>
    </location>
</feature>
<feature type="region of interest" description="Disordered" evidence="1">
    <location>
        <begin position="197"/>
        <end position="398"/>
    </location>
</feature>
<feature type="compositionally biased region" description="Low complexity" evidence="1">
    <location>
        <begin position="329"/>
        <end position="342"/>
    </location>
</feature>
<dbReference type="AlphaFoldDB" id="A0A6A6YAC9"/>
<evidence type="ECO:0000313" key="2">
    <source>
        <dbReference type="EMBL" id="KAF2804777.1"/>
    </source>
</evidence>
<evidence type="ECO:0000313" key="3">
    <source>
        <dbReference type="Proteomes" id="UP000504636"/>
    </source>
</evidence>
<evidence type="ECO:0000313" key="4">
    <source>
        <dbReference type="RefSeq" id="XP_033571741.1"/>
    </source>
</evidence>
<evidence type="ECO:0000256" key="1">
    <source>
        <dbReference type="SAM" id="MobiDB-lite"/>
    </source>
</evidence>
<feature type="compositionally biased region" description="Polar residues" evidence="1">
    <location>
        <begin position="344"/>
        <end position="362"/>
    </location>
</feature>
<keyword evidence="3" id="KW-1185">Reference proteome</keyword>
<feature type="compositionally biased region" description="Basic and acidic residues" evidence="1">
    <location>
        <begin position="289"/>
        <end position="300"/>
    </location>
</feature>
<dbReference type="EMBL" id="MU003711">
    <property type="protein sequence ID" value="KAF2804777.1"/>
    <property type="molecule type" value="Genomic_DNA"/>
</dbReference>
<dbReference type="GeneID" id="54464771"/>